<sequence length="38" mass="3959">MIFPGSRKGAGDLVRAGVAPSLAKALLETLTEVYGVNR</sequence>
<proteinExistence type="predicted"/>
<protein>
    <submittedName>
        <fullName evidence="1">Uncharacterized protein</fullName>
    </submittedName>
</protein>
<dbReference type="Proteomes" id="UP000224832">
    <property type="component" value="Segment"/>
</dbReference>
<accession>A0A0U3DJZ6</accession>
<name>A0A0U3DJZ6_9CAUD</name>
<gene>
    <name evidence="1" type="ORF">SM1_041</name>
</gene>
<evidence type="ECO:0000313" key="2">
    <source>
        <dbReference type="Proteomes" id="UP000224832"/>
    </source>
</evidence>
<dbReference type="EMBL" id="KU245542">
    <property type="protein sequence ID" value="ALT58033.1"/>
    <property type="molecule type" value="Genomic_DNA"/>
</dbReference>
<keyword evidence="2" id="KW-1185">Reference proteome</keyword>
<organism evidence="1 2">
    <name type="scientific">Pseudomonas phage SM1</name>
    <dbReference type="NCBI Taxonomy" id="1772332"/>
    <lineage>
        <taxon>Viruses</taxon>
        <taxon>Duplodnaviria</taxon>
        <taxon>Heunggongvirae</taxon>
        <taxon>Uroviricota</taxon>
        <taxon>Caudoviricetes</taxon>
        <taxon>Samunavirus</taxon>
        <taxon>Samunavirus SM1</taxon>
    </lineage>
</organism>
<reference evidence="1 2" key="1">
    <citation type="submission" date="2015-12" db="EMBL/GenBank/DDBJ databases">
        <title>In silico genomic study of Pseudomonas phage SM1.</title>
        <authorList>
            <person name="Zawawi N.A.M."/>
            <person name="Mat-Arip Y."/>
            <person name="Wan-Jauhari W.K."/>
            <person name="Fauzi A.A."/>
            <person name="Yee F.J."/>
        </authorList>
    </citation>
    <scope>NUCLEOTIDE SEQUENCE [LARGE SCALE GENOMIC DNA]</scope>
</reference>
<evidence type="ECO:0000313" key="1">
    <source>
        <dbReference type="EMBL" id="ALT58033.1"/>
    </source>
</evidence>